<name>A0A9W9V3I7_9EURO</name>
<gene>
    <name evidence="1" type="ORF">N7517_008071</name>
</gene>
<reference evidence="1" key="2">
    <citation type="journal article" date="2023" name="IMA Fungus">
        <title>Comparative genomic study of the Penicillium genus elucidates a diverse pangenome and 15 lateral gene transfer events.</title>
        <authorList>
            <person name="Petersen C."/>
            <person name="Sorensen T."/>
            <person name="Nielsen M.R."/>
            <person name="Sondergaard T.E."/>
            <person name="Sorensen J.L."/>
            <person name="Fitzpatrick D.A."/>
            <person name="Frisvad J.C."/>
            <person name="Nielsen K.L."/>
        </authorList>
    </citation>
    <scope>NUCLEOTIDE SEQUENCE</scope>
    <source>
        <strain evidence="1">IBT 3081</strain>
    </source>
</reference>
<protein>
    <submittedName>
        <fullName evidence="1">Uncharacterized protein</fullName>
    </submittedName>
</protein>
<dbReference type="AlphaFoldDB" id="A0A9W9V3I7"/>
<sequence length="137" mass="15549">MDLALHGTLSNHGIVIKLTQGPPDPGEFLQKFRKIRTGIYDAPDDFVIKHDADKSPSFEPVNEELWEACAGSSVVTHFTLDRVYEALQTSEKCNHIWALFERIFFISRKSKKEEICSIRPGLYRVPIGKKSVMTLLS</sequence>
<proteinExistence type="predicted"/>
<dbReference type="EMBL" id="JAPZBT010000003">
    <property type="protein sequence ID" value="KAJ5365185.1"/>
    <property type="molecule type" value="Genomic_DNA"/>
</dbReference>
<evidence type="ECO:0000313" key="1">
    <source>
        <dbReference type="EMBL" id="KAJ5365185.1"/>
    </source>
</evidence>
<evidence type="ECO:0000313" key="2">
    <source>
        <dbReference type="Proteomes" id="UP001147752"/>
    </source>
</evidence>
<dbReference type="OrthoDB" id="10336642at2759"/>
<reference evidence="1" key="1">
    <citation type="submission" date="2022-12" db="EMBL/GenBank/DDBJ databases">
        <authorList>
            <person name="Petersen C."/>
        </authorList>
    </citation>
    <scope>NUCLEOTIDE SEQUENCE</scope>
    <source>
        <strain evidence="1">IBT 3081</strain>
    </source>
</reference>
<dbReference type="Proteomes" id="UP001147752">
    <property type="component" value="Unassembled WGS sequence"/>
</dbReference>
<dbReference type="RefSeq" id="XP_056576652.1">
    <property type="nucleotide sequence ID" value="XM_056725801.1"/>
</dbReference>
<keyword evidence="2" id="KW-1185">Reference proteome</keyword>
<dbReference type="GeneID" id="81464984"/>
<accession>A0A9W9V3I7</accession>
<comment type="caution">
    <text evidence="1">The sequence shown here is derived from an EMBL/GenBank/DDBJ whole genome shotgun (WGS) entry which is preliminary data.</text>
</comment>
<organism evidence="1 2">
    <name type="scientific">Penicillium concentricum</name>
    <dbReference type="NCBI Taxonomy" id="293559"/>
    <lineage>
        <taxon>Eukaryota</taxon>
        <taxon>Fungi</taxon>
        <taxon>Dikarya</taxon>
        <taxon>Ascomycota</taxon>
        <taxon>Pezizomycotina</taxon>
        <taxon>Eurotiomycetes</taxon>
        <taxon>Eurotiomycetidae</taxon>
        <taxon>Eurotiales</taxon>
        <taxon>Aspergillaceae</taxon>
        <taxon>Penicillium</taxon>
    </lineage>
</organism>